<proteinExistence type="predicted"/>
<name>A0A0M3K134_ANISI</name>
<dbReference type="Proteomes" id="UP000267096">
    <property type="component" value="Unassembled WGS sequence"/>
</dbReference>
<evidence type="ECO:0000313" key="5">
    <source>
        <dbReference type="WBParaSite" id="ASIM_0001456301-mRNA-1"/>
    </source>
</evidence>
<sequence>METVTHLIVILSIVLLRSSAENVTLAIETDPNSLETLTETEEVNDETIKETISEDENDSDESFEVPPPLFEFENTKFADEYLTKKQQHEMKQLVREARSSGADLDEVRRVVLRYINSVLTKQQKKQITANSEQLKREFSDDSLINA</sequence>
<reference evidence="3 4" key="2">
    <citation type="submission" date="2018-11" db="EMBL/GenBank/DDBJ databases">
        <authorList>
            <consortium name="Pathogen Informatics"/>
        </authorList>
    </citation>
    <scope>NUCLEOTIDE SEQUENCE [LARGE SCALE GENOMIC DNA]</scope>
</reference>
<keyword evidence="4" id="KW-1185">Reference proteome</keyword>
<protein>
    <submittedName>
        <fullName evidence="5">Conserved secreted protein</fullName>
    </submittedName>
</protein>
<reference evidence="5" key="1">
    <citation type="submission" date="2017-02" db="UniProtKB">
        <authorList>
            <consortium name="WormBaseParasite"/>
        </authorList>
    </citation>
    <scope>IDENTIFICATION</scope>
</reference>
<keyword evidence="2" id="KW-0732">Signal</keyword>
<dbReference type="EMBL" id="UYRR01031567">
    <property type="protein sequence ID" value="VDK51073.1"/>
    <property type="molecule type" value="Genomic_DNA"/>
</dbReference>
<gene>
    <name evidence="3" type="ORF">ASIM_LOCUS13973</name>
</gene>
<feature type="signal peptide" evidence="2">
    <location>
        <begin position="1"/>
        <end position="20"/>
    </location>
</feature>
<evidence type="ECO:0000313" key="4">
    <source>
        <dbReference type="Proteomes" id="UP000267096"/>
    </source>
</evidence>
<organism evidence="5">
    <name type="scientific">Anisakis simplex</name>
    <name type="common">Herring worm</name>
    <dbReference type="NCBI Taxonomy" id="6269"/>
    <lineage>
        <taxon>Eukaryota</taxon>
        <taxon>Metazoa</taxon>
        <taxon>Ecdysozoa</taxon>
        <taxon>Nematoda</taxon>
        <taxon>Chromadorea</taxon>
        <taxon>Rhabditida</taxon>
        <taxon>Spirurina</taxon>
        <taxon>Ascaridomorpha</taxon>
        <taxon>Ascaridoidea</taxon>
        <taxon>Anisakidae</taxon>
        <taxon>Anisakis</taxon>
        <taxon>Anisakis simplex complex</taxon>
    </lineage>
</organism>
<evidence type="ECO:0000256" key="1">
    <source>
        <dbReference type="SAM" id="MobiDB-lite"/>
    </source>
</evidence>
<feature type="compositionally biased region" description="Acidic residues" evidence="1">
    <location>
        <begin position="53"/>
        <end position="63"/>
    </location>
</feature>
<dbReference type="OrthoDB" id="5829045at2759"/>
<dbReference type="AlphaFoldDB" id="A0A0M3K134"/>
<evidence type="ECO:0000256" key="2">
    <source>
        <dbReference type="SAM" id="SignalP"/>
    </source>
</evidence>
<feature type="region of interest" description="Disordered" evidence="1">
    <location>
        <begin position="38"/>
        <end position="66"/>
    </location>
</feature>
<dbReference type="WBParaSite" id="ASIM_0001456301-mRNA-1">
    <property type="protein sequence ID" value="ASIM_0001456301-mRNA-1"/>
    <property type="gene ID" value="ASIM_0001456301"/>
</dbReference>
<feature type="chain" id="PRO_5043121175" evidence="2">
    <location>
        <begin position="21"/>
        <end position="146"/>
    </location>
</feature>
<accession>A0A0M3K134</accession>
<evidence type="ECO:0000313" key="3">
    <source>
        <dbReference type="EMBL" id="VDK51073.1"/>
    </source>
</evidence>